<evidence type="ECO:0000256" key="5">
    <source>
        <dbReference type="ARBA" id="ARBA00022679"/>
    </source>
</evidence>
<dbReference type="NCBIfam" id="NF001453">
    <property type="entry name" value="PRK00312.1"/>
    <property type="match status" value="1"/>
</dbReference>
<organism evidence="8 9">
    <name type="scientific">Xanthocytophaga flava</name>
    <dbReference type="NCBI Taxonomy" id="3048013"/>
    <lineage>
        <taxon>Bacteria</taxon>
        <taxon>Pseudomonadati</taxon>
        <taxon>Bacteroidota</taxon>
        <taxon>Cytophagia</taxon>
        <taxon>Cytophagales</taxon>
        <taxon>Rhodocytophagaceae</taxon>
        <taxon>Xanthocytophaga</taxon>
    </lineage>
</organism>
<evidence type="ECO:0000256" key="2">
    <source>
        <dbReference type="ARBA" id="ARBA00005369"/>
    </source>
</evidence>
<dbReference type="Gene3D" id="3.40.50.150">
    <property type="entry name" value="Vaccinia Virus protein VP39"/>
    <property type="match status" value="1"/>
</dbReference>
<evidence type="ECO:0000256" key="3">
    <source>
        <dbReference type="ARBA" id="ARBA00022490"/>
    </source>
</evidence>
<evidence type="ECO:0000313" key="9">
    <source>
        <dbReference type="Proteomes" id="UP001241110"/>
    </source>
</evidence>
<comment type="similarity">
    <text evidence="2 7">Belongs to the methyltransferase superfamily. L-isoaspartyl/D-aspartyl protein methyltransferase family.</text>
</comment>
<dbReference type="PANTHER" id="PTHR11579">
    <property type="entry name" value="PROTEIN-L-ISOASPARTATE O-METHYLTRANSFERASE"/>
    <property type="match status" value="1"/>
</dbReference>
<dbReference type="EMBL" id="JASJOS010000005">
    <property type="protein sequence ID" value="MDJ1481168.1"/>
    <property type="molecule type" value="Genomic_DNA"/>
</dbReference>
<comment type="subcellular location">
    <subcellularLocation>
        <location evidence="1 7">Cytoplasm</location>
    </subcellularLocation>
</comment>
<dbReference type="SUPFAM" id="SSF53335">
    <property type="entry name" value="S-adenosyl-L-methionine-dependent methyltransferases"/>
    <property type="match status" value="1"/>
</dbReference>
<reference evidence="8" key="1">
    <citation type="submission" date="2023-05" db="EMBL/GenBank/DDBJ databases">
        <authorList>
            <person name="Zhang X."/>
        </authorList>
    </citation>
    <scope>NUCLEOTIDE SEQUENCE</scope>
    <source>
        <strain evidence="8">YF14B1</strain>
    </source>
</reference>
<dbReference type="PROSITE" id="PS01279">
    <property type="entry name" value="PCMT"/>
    <property type="match status" value="1"/>
</dbReference>
<dbReference type="InterPro" id="IPR029063">
    <property type="entry name" value="SAM-dependent_MTases_sf"/>
</dbReference>
<evidence type="ECO:0000256" key="4">
    <source>
        <dbReference type="ARBA" id="ARBA00022603"/>
    </source>
</evidence>
<evidence type="ECO:0000313" key="8">
    <source>
        <dbReference type="EMBL" id="MDJ1481168.1"/>
    </source>
</evidence>
<dbReference type="HAMAP" id="MF_00090">
    <property type="entry name" value="PIMT"/>
    <property type="match status" value="1"/>
</dbReference>
<keyword evidence="4 7" id="KW-0489">Methyltransferase</keyword>
<evidence type="ECO:0000256" key="7">
    <source>
        <dbReference type="HAMAP-Rule" id="MF_00090"/>
    </source>
</evidence>
<keyword evidence="5 7" id="KW-0808">Transferase</keyword>
<dbReference type="GO" id="GO:0005737">
    <property type="term" value="C:cytoplasm"/>
    <property type="evidence" value="ECO:0007669"/>
    <property type="project" value="UniProtKB-SubCell"/>
</dbReference>
<dbReference type="Proteomes" id="UP001241110">
    <property type="component" value="Unassembled WGS sequence"/>
</dbReference>
<protein>
    <recommendedName>
        <fullName evidence="7">Protein-L-isoaspartate O-methyltransferase</fullName>
        <ecNumber evidence="7">2.1.1.77</ecNumber>
    </recommendedName>
    <alternativeName>
        <fullName evidence="7">L-isoaspartyl protein carboxyl methyltransferase</fullName>
    </alternativeName>
    <alternativeName>
        <fullName evidence="7">Protein L-isoaspartyl methyltransferase</fullName>
    </alternativeName>
    <alternativeName>
        <fullName evidence="7">Protein-beta-aspartate methyltransferase</fullName>
        <shortName evidence="7">PIMT</shortName>
    </alternativeName>
</protein>
<dbReference type="GO" id="GO:0030091">
    <property type="term" value="P:protein repair"/>
    <property type="evidence" value="ECO:0007669"/>
    <property type="project" value="UniProtKB-UniRule"/>
</dbReference>
<name>A0AAE3QPN4_9BACT</name>
<sequence>MRGKRYDIYDSEEFKALRKQLVNSLAEKGITSSEVLEAIERVPRHFFVPINTEPEEAYADHALQIGEGQTISQPYTVAYQTQLLDIKEGNKILEIGTGSGYQAAVLYQWPIELYTIELNQTLYQRTRKLFEQLHYSIHTFLGDGSLGLPTYAPFDRILVTAGAPSVPEDLLHQLSPGGKLVIPVGQPKTQKMYRITCNVFQQFDTEIFDLFSFVPLLGKYGWK</sequence>
<gene>
    <name evidence="7" type="primary">pcm</name>
    <name evidence="8" type="ORF">QNI16_11785</name>
</gene>
<dbReference type="FunFam" id="3.40.50.150:FF:000010">
    <property type="entry name" value="Protein-L-isoaspartate O-methyltransferase"/>
    <property type="match status" value="1"/>
</dbReference>
<keyword evidence="3 7" id="KW-0963">Cytoplasm</keyword>
<dbReference type="EC" id="2.1.1.77" evidence="7"/>
<accession>A0AAE3QPN4</accession>
<comment type="caution">
    <text evidence="8">The sequence shown here is derived from an EMBL/GenBank/DDBJ whole genome shotgun (WGS) entry which is preliminary data.</text>
</comment>
<dbReference type="NCBIfam" id="TIGR00080">
    <property type="entry name" value="pimt"/>
    <property type="match status" value="1"/>
</dbReference>
<dbReference type="GO" id="GO:0004719">
    <property type="term" value="F:protein-L-isoaspartate (D-aspartate) O-methyltransferase activity"/>
    <property type="evidence" value="ECO:0007669"/>
    <property type="project" value="UniProtKB-UniRule"/>
</dbReference>
<keyword evidence="6 7" id="KW-0949">S-adenosyl-L-methionine</keyword>
<dbReference type="Pfam" id="PF01135">
    <property type="entry name" value="PCMT"/>
    <property type="match status" value="1"/>
</dbReference>
<dbReference type="GO" id="GO:0032259">
    <property type="term" value="P:methylation"/>
    <property type="evidence" value="ECO:0007669"/>
    <property type="project" value="UniProtKB-KW"/>
</dbReference>
<feature type="active site" evidence="7">
    <location>
        <position position="72"/>
    </location>
</feature>
<evidence type="ECO:0000256" key="1">
    <source>
        <dbReference type="ARBA" id="ARBA00004496"/>
    </source>
</evidence>
<evidence type="ECO:0000256" key="6">
    <source>
        <dbReference type="ARBA" id="ARBA00022691"/>
    </source>
</evidence>
<dbReference type="RefSeq" id="WP_313978590.1">
    <property type="nucleotide sequence ID" value="NZ_JASJOS010000005.1"/>
</dbReference>
<comment type="function">
    <text evidence="7">Catalyzes the methyl esterification of L-isoaspartyl residues in peptides and proteins that result from spontaneous decomposition of normal L-aspartyl and L-asparaginyl residues. It plays a role in the repair and/or degradation of damaged proteins.</text>
</comment>
<dbReference type="CDD" id="cd02440">
    <property type="entry name" value="AdoMet_MTases"/>
    <property type="match status" value="1"/>
</dbReference>
<proteinExistence type="inferred from homology"/>
<comment type="catalytic activity">
    <reaction evidence="7">
        <text>[protein]-L-isoaspartate + S-adenosyl-L-methionine = [protein]-L-isoaspartate alpha-methyl ester + S-adenosyl-L-homocysteine</text>
        <dbReference type="Rhea" id="RHEA:12705"/>
        <dbReference type="Rhea" id="RHEA-COMP:12143"/>
        <dbReference type="Rhea" id="RHEA-COMP:12144"/>
        <dbReference type="ChEBI" id="CHEBI:57856"/>
        <dbReference type="ChEBI" id="CHEBI:59789"/>
        <dbReference type="ChEBI" id="CHEBI:90596"/>
        <dbReference type="ChEBI" id="CHEBI:90598"/>
        <dbReference type="EC" id="2.1.1.77"/>
    </reaction>
</comment>
<dbReference type="AlphaFoldDB" id="A0AAE3QPN4"/>
<dbReference type="PANTHER" id="PTHR11579:SF0">
    <property type="entry name" value="PROTEIN-L-ISOASPARTATE(D-ASPARTATE) O-METHYLTRANSFERASE"/>
    <property type="match status" value="1"/>
</dbReference>
<dbReference type="InterPro" id="IPR000682">
    <property type="entry name" value="PCMT"/>
</dbReference>